<keyword evidence="1" id="KW-0472">Membrane</keyword>
<dbReference type="AlphaFoldDB" id="A0A1F4ZAF4"/>
<feature type="transmembrane region" description="Helical" evidence="1">
    <location>
        <begin position="143"/>
        <end position="161"/>
    </location>
</feature>
<organism evidence="2 3">
    <name type="scientific">Candidatus Amesbacteria bacterium RIFCSPLOWO2_01_FULL_48_25</name>
    <dbReference type="NCBI Taxonomy" id="1797259"/>
    <lineage>
        <taxon>Bacteria</taxon>
        <taxon>Candidatus Amesiibacteriota</taxon>
    </lineage>
</organism>
<evidence type="ECO:0000313" key="3">
    <source>
        <dbReference type="Proteomes" id="UP000177080"/>
    </source>
</evidence>
<feature type="transmembrane region" description="Helical" evidence="1">
    <location>
        <begin position="167"/>
        <end position="184"/>
    </location>
</feature>
<protein>
    <submittedName>
        <fullName evidence="2">Uncharacterized protein</fullName>
    </submittedName>
</protein>
<keyword evidence="1" id="KW-0812">Transmembrane</keyword>
<feature type="transmembrane region" description="Helical" evidence="1">
    <location>
        <begin position="6"/>
        <end position="23"/>
    </location>
</feature>
<sequence>MLDEKWVILGAVLNFSGTATYLIETLKGKVKPNKMTWLLWALAPLVAFSAEISQGVGLQSLLTFMVGFGPLLIFIASFINKEAYWKISRLDYFCGGFSVLGLLLWATTKNGNLAIAFSILADGLAGVPTIIKSWRAPETENATVFLLAGISALITLLTIDVWNFEHYAFPAYILLICALLFSLIRFRLGKKLDEGVIDRG</sequence>
<feature type="transmembrane region" description="Helical" evidence="1">
    <location>
        <begin position="113"/>
        <end position="131"/>
    </location>
</feature>
<dbReference type="Proteomes" id="UP000177080">
    <property type="component" value="Unassembled WGS sequence"/>
</dbReference>
<feature type="transmembrane region" description="Helical" evidence="1">
    <location>
        <begin position="90"/>
        <end position="107"/>
    </location>
</feature>
<keyword evidence="1" id="KW-1133">Transmembrane helix</keyword>
<name>A0A1F4ZAF4_9BACT</name>
<accession>A0A1F4ZAF4</accession>
<feature type="transmembrane region" description="Helical" evidence="1">
    <location>
        <begin position="35"/>
        <end position="52"/>
    </location>
</feature>
<comment type="caution">
    <text evidence="2">The sequence shown here is derived from an EMBL/GenBank/DDBJ whole genome shotgun (WGS) entry which is preliminary data.</text>
</comment>
<reference evidence="2 3" key="1">
    <citation type="journal article" date="2016" name="Nat. Commun.">
        <title>Thousands of microbial genomes shed light on interconnected biogeochemical processes in an aquifer system.</title>
        <authorList>
            <person name="Anantharaman K."/>
            <person name="Brown C.T."/>
            <person name="Hug L.A."/>
            <person name="Sharon I."/>
            <person name="Castelle C.J."/>
            <person name="Probst A.J."/>
            <person name="Thomas B.C."/>
            <person name="Singh A."/>
            <person name="Wilkins M.J."/>
            <person name="Karaoz U."/>
            <person name="Brodie E.L."/>
            <person name="Williams K.H."/>
            <person name="Hubbard S.S."/>
            <person name="Banfield J.F."/>
        </authorList>
    </citation>
    <scope>NUCLEOTIDE SEQUENCE [LARGE SCALE GENOMIC DNA]</scope>
</reference>
<proteinExistence type="predicted"/>
<feature type="transmembrane region" description="Helical" evidence="1">
    <location>
        <begin position="58"/>
        <end position="78"/>
    </location>
</feature>
<evidence type="ECO:0000313" key="2">
    <source>
        <dbReference type="EMBL" id="OGD03360.1"/>
    </source>
</evidence>
<dbReference type="EMBL" id="MEXN01000007">
    <property type="protein sequence ID" value="OGD03360.1"/>
    <property type="molecule type" value="Genomic_DNA"/>
</dbReference>
<gene>
    <name evidence="2" type="ORF">A2989_00830</name>
</gene>
<evidence type="ECO:0000256" key="1">
    <source>
        <dbReference type="SAM" id="Phobius"/>
    </source>
</evidence>